<evidence type="ECO:0000256" key="2">
    <source>
        <dbReference type="ARBA" id="ARBA00015075"/>
    </source>
</evidence>
<keyword evidence="3" id="KW-0678">Repressor</keyword>
<evidence type="ECO:0000256" key="4">
    <source>
        <dbReference type="ARBA" id="ARBA00023015"/>
    </source>
</evidence>
<proteinExistence type="inferred from homology"/>
<reference evidence="9" key="1">
    <citation type="journal article" date="2019" name="Int. J. Syst. Evol. Microbiol.">
        <title>The Global Catalogue of Microorganisms (GCM) 10K type strain sequencing project: providing services to taxonomists for standard genome sequencing and annotation.</title>
        <authorList>
            <consortium name="The Broad Institute Genomics Platform"/>
            <consortium name="The Broad Institute Genome Sequencing Center for Infectious Disease"/>
            <person name="Wu L."/>
            <person name="Ma J."/>
        </authorList>
    </citation>
    <scope>NUCLEOTIDE SEQUENCE [LARGE SCALE GENOMIC DNA]</scope>
    <source>
        <strain evidence="9">CCUG 57401</strain>
    </source>
</reference>
<evidence type="ECO:0000256" key="5">
    <source>
        <dbReference type="ARBA" id="ARBA00023163"/>
    </source>
</evidence>
<dbReference type="Proteomes" id="UP001596037">
    <property type="component" value="Unassembled WGS sequence"/>
</dbReference>
<comment type="caution">
    <text evidence="8">The sequence shown here is derived from an EMBL/GenBank/DDBJ whole genome shotgun (WGS) entry which is preliminary data.</text>
</comment>
<organism evidence="8 9">
    <name type="scientific">Caenimonas terrae</name>
    <dbReference type="NCBI Taxonomy" id="696074"/>
    <lineage>
        <taxon>Bacteria</taxon>
        <taxon>Pseudomonadati</taxon>
        <taxon>Pseudomonadota</taxon>
        <taxon>Betaproteobacteria</taxon>
        <taxon>Burkholderiales</taxon>
        <taxon>Comamonadaceae</taxon>
        <taxon>Caenimonas</taxon>
    </lineage>
</organism>
<evidence type="ECO:0000256" key="3">
    <source>
        <dbReference type="ARBA" id="ARBA00022491"/>
    </source>
</evidence>
<dbReference type="EMBL" id="JBHSMF010000006">
    <property type="protein sequence ID" value="MFC5498338.1"/>
    <property type="molecule type" value="Genomic_DNA"/>
</dbReference>
<dbReference type="SUPFAM" id="SSF50118">
    <property type="entry name" value="Cell growth inhibitor/plasmid maintenance toxic component"/>
    <property type="match status" value="1"/>
</dbReference>
<dbReference type="Gene3D" id="2.30.30.110">
    <property type="match status" value="1"/>
</dbReference>
<evidence type="ECO:0000256" key="1">
    <source>
        <dbReference type="ARBA" id="ARBA00005230"/>
    </source>
</evidence>
<protein>
    <recommendedName>
        <fullName evidence="2">Toxin CcdB</fullName>
    </recommendedName>
    <alternativeName>
        <fullName evidence="7">Cytotoxic protein CcdB</fullName>
    </alternativeName>
    <alternativeName>
        <fullName evidence="6">Protein LetD</fullName>
    </alternativeName>
</protein>
<keyword evidence="9" id="KW-1185">Reference proteome</keyword>
<dbReference type="RefSeq" id="WP_376850394.1">
    <property type="nucleotide sequence ID" value="NZ_JBHSMF010000006.1"/>
</dbReference>
<gene>
    <name evidence="8" type="ORF">ACFPOE_12405</name>
</gene>
<dbReference type="InterPro" id="IPR002712">
    <property type="entry name" value="CcdB"/>
</dbReference>
<evidence type="ECO:0000313" key="8">
    <source>
        <dbReference type="EMBL" id="MFC5498338.1"/>
    </source>
</evidence>
<dbReference type="InterPro" id="IPR011067">
    <property type="entry name" value="Plasmid_toxin/cell-grow_inhib"/>
</dbReference>
<evidence type="ECO:0000256" key="7">
    <source>
        <dbReference type="ARBA" id="ARBA00033135"/>
    </source>
</evidence>
<dbReference type="Pfam" id="PF01845">
    <property type="entry name" value="CcdB"/>
    <property type="match status" value="1"/>
</dbReference>
<comment type="similarity">
    <text evidence="1">Belongs to the CcdB toxin family.</text>
</comment>
<keyword evidence="5" id="KW-0804">Transcription</keyword>
<sequence>MPQFDIYANPNVAQREIFPYVVQIQHDFFDALPTRLVVPLQRARNPVGAFPTETVRVGGEALFIAAHLTAALPARLLRHPVANAHEQHALLRDALDAVVSGV</sequence>
<accession>A0ABW0NGT3</accession>
<name>A0ABW0NGT3_9BURK</name>
<evidence type="ECO:0000313" key="9">
    <source>
        <dbReference type="Proteomes" id="UP001596037"/>
    </source>
</evidence>
<keyword evidence="4" id="KW-0805">Transcription regulation</keyword>
<evidence type="ECO:0000256" key="6">
    <source>
        <dbReference type="ARBA" id="ARBA00029628"/>
    </source>
</evidence>